<feature type="compositionally biased region" description="Basic and acidic residues" evidence="4">
    <location>
        <begin position="156"/>
        <end position="169"/>
    </location>
</feature>
<dbReference type="EMBL" id="JBBNAF010000002">
    <property type="protein sequence ID" value="KAK9161953.1"/>
    <property type="molecule type" value="Genomic_DNA"/>
</dbReference>
<dbReference type="Pfam" id="PF03470">
    <property type="entry name" value="zf-XS"/>
    <property type="match status" value="1"/>
</dbReference>
<evidence type="ECO:0000259" key="5">
    <source>
        <dbReference type="Pfam" id="PF03468"/>
    </source>
</evidence>
<feature type="domain" description="XS" evidence="5">
    <location>
        <begin position="327"/>
        <end position="441"/>
    </location>
</feature>
<evidence type="ECO:0000313" key="7">
    <source>
        <dbReference type="EMBL" id="KAK9161953.1"/>
    </source>
</evidence>
<comment type="similarity">
    <text evidence="3">Belongs to the SGS3 family.</text>
</comment>
<keyword evidence="2" id="KW-0943">RNA-mediated gene silencing</keyword>
<comment type="caution">
    <text evidence="7">The sequence shown here is derived from an EMBL/GenBank/DDBJ whole genome shotgun (WGS) entry which is preliminary data.</text>
</comment>
<dbReference type="InterPro" id="IPR005381">
    <property type="entry name" value="Znf-XS_domain"/>
</dbReference>
<feature type="compositionally biased region" description="Acidic residues" evidence="4">
    <location>
        <begin position="193"/>
        <end position="216"/>
    </location>
</feature>
<reference evidence="7 8" key="1">
    <citation type="submission" date="2024-01" db="EMBL/GenBank/DDBJ databases">
        <title>Genome assemblies of Stephania.</title>
        <authorList>
            <person name="Yang L."/>
        </authorList>
    </citation>
    <scope>NUCLEOTIDE SEQUENCE [LARGE SCALE GENOMIC DNA]</scope>
    <source>
        <strain evidence="7">YNDBR</strain>
        <tissue evidence="7">Leaf</tissue>
    </source>
</reference>
<dbReference type="InterPro" id="IPR038588">
    <property type="entry name" value="XS_domain_sf"/>
</dbReference>
<feature type="compositionally biased region" description="Polar residues" evidence="4">
    <location>
        <begin position="141"/>
        <end position="154"/>
    </location>
</feature>
<dbReference type="GO" id="GO:0051607">
    <property type="term" value="P:defense response to virus"/>
    <property type="evidence" value="ECO:0007669"/>
    <property type="project" value="InterPro"/>
</dbReference>
<feature type="region of interest" description="Disordered" evidence="4">
    <location>
        <begin position="1"/>
        <end position="224"/>
    </location>
</feature>
<name>A0AAP0L043_9MAGN</name>
<keyword evidence="8" id="KW-1185">Reference proteome</keyword>
<gene>
    <name evidence="7" type="ORF">Syun_002855</name>
</gene>
<proteinExistence type="inferred from homology"/>
<dbReference type="InterPro" id="IPR044287">
    <property type="entry name" value="SGS3"/>
</dbReference>
<feature type="compositionally biased region" description="Polar residues" evidence="4">
    <location>
        <begin position="13"/>
        <end position="26"/>
    </location>
</feature>
<evidence type="ECO:0000313" key="8">
    <source>
        <dbReference type="Proteomes" id="UP001420932"/>
    </source>
</evidence>
<feature type="domain" description="Zinc finger-XS" evidence="6">
    <location>
        <begin position="256"/>
        <end position="294"/>
    </location>
</feature>
<accession>A0AAP0L043</accession>
<dbReference type="InterPro" id="IPR005380">
    <property type="entry name" value="XS_domain"/>
</dbReference>
<organism evidence="7 8">
    <name type="scientific">Stephania yunnanensis</name>
    <dbReference type="NCBI Taxonomy" id="152371"/>
    <lineage>
        <taxon>Eukaryota</taxon>
        <taxon>Viridiplantae</taxon>
        <taxon>Streptophyta</taxon>
        <taxon>Embryophyta</taxon>
        <taxon>Tracheophyta</taxon>
        <taxon>Spermatophyta</taxon>
        <taxon>Magnoliopsida</taxon>
        <taxon>Ranunculales</taxon>
        <taxon>Menispermaceae</taxon>
        <taxon>Menispermoideae</taxon>
        <taxon>Cissampelideae</taxon>
        <taxon>Stephania</taxon>
    </lineage>
</organism>
<protein>
    <submittedName>
        <fullName evidence="7">Uncharacterized protein</fullName>
    </submittedName>
</protein>
<feature type="compositionally biased region" description="Polar residues" evidence="4">
    <location>
        <begin position="115"/>
        <end position="125"/>
    </location>
</feature>
<evidence type="ECO:0000259" key="6">
    <source>
        <dbReference type="Pfam" id="PF03470"/>
    </source>
</evidence>
<dbReference type="AlphaFoldDB" id="A0AAP0L043"/>
<dbReference type="GO" id="GO:0031047">
    <property type="term" value="P:regulatory ncRNA-mediated gene silencing"/>
    <property type="evidence" value="ECO:0007669"/>
    <property type="project" value="UniProtKB-KW"/>
</dbReference>
<evidence type="ECO:0000256" key="3">
    <source>
        <dbReference type="ARBA" id="ARBA00024022"/>
    </source>
</evidence>
<dbReference type="Gene3D" id="3.30.70.2890">
    <property type="entry name" value="XS domain"/>
    <property type="match status" value="1"/>
</dbReference>
<dbReference type="Proteomes" id="UP001420932">
    <property type="component" value="Unassembled WGS sequence"/>
</dbReference>
<evidence type="ECO:0000256" key="1">
    <source>
        <dbReference type="ARBA" id="ARBA00023054"/>
    </source>
</evidence>
<sequence length="671" mass="75947">MSSRRGGGRSTFAAVSTSSPKGKSTIPSQGNSSGSPGGSCNNLPIDQMSQEMSGISIDTAADGDWEVFTKKSKNRPGTGAAKPWGPQNSAPIVGAAGNGGAWKNFGRKSAGRGNNKPQSSNTSWDSADMAPAPPIPPTLQHGWQWQNRAGSSPSKAVKDAQEKDSDFSKHFPHGSVGEDDSGSEKGGPHQGDLDNDDGLDMLEDSDDDILSDDFDSDGSVKSHGTRKKNKWFEAFFDEIDKLRIEEVTEPSRQWHCPACRNGPGSIDWYRGLQPLMAHAKTKGASRVKVHRELAELLEEELSRRGASLIPAGEVFGKWKGLRGSVSDHEIVWPPMIIVMNTELEQDDNGKCLGMGNQELLDYFNGYKAVKAQHSYGPQGHRGMSVLIFEGSAIGYLEAERLHKHFSEQGRDRDAWDRRRQLFCPGGQRQLYGYMAHKEDVDSFNQHCHGKSRREYDMRSYIEMVVEPMKQMSEDNQQLVWFKNVATKEQSKSKAFKESFDAVTEKLRETMEENRIVRQRTKMQHEQNKEEMDLQEEFYKDQITTLYQTLEEKERDFEVHLQKERKKVKESNVESRTNEERKLREEEIARFIETQDKGVEEFEAKRTEMTKMLDEKITDMKQKHMGEELAMKRRHREEELVLEKEFTDLLTKLMEQYAPHPSQDATGASTNP</sequence>
<dbReference type="Pfam" id="PF03468">
    <property type="entry name" value="XS"/>
    <property type="match status" value="1"/>
</dbReference>
<evidence type="ECO:0000256" key="4">
    <source>
        <dbReference type="SAM" id="MobiDB-lite"/>
    </source>
</evidence>
<evidence type="ECO:0000256" key="2">
    <source>
        <dbReference type="ARBA" id="ARBA00023158"/>
    </source>
</evidence>
<feature type="compositionally biased region" description="Low complexity" evidence="4">
    <location>
        <begin position="27"/>
        <end position="44"/>
    </location>
</feature>
<dbReference type="PANTHER" id="PTHR46602">
    <property type="entry name" value="PROTEIN SUPPRESSOR OF GENE SILENCING 3"/>
    <property type="match status" value="1"/>
</dbReference>
<dbReference type="PANTHER" id="PTHR46602:SF1">
    <property type="entry name" value="PROTEIN SUPPRESSOR OF GENE SILENCING 3"/>
    <property type="match status" value="1"/>
</dbReference>
<keyword evidence="1" id="KW-0175">Coiled coil</keyword>